<reference evidence="3" key="1">
    <citation type="submission" date="2021-02" db="EMBL/GenBank/DDBJ databases">
        <authorList>
            <person name="Nowell W R."/>
        </authorList>
    </citation>
    <scope>NUCLEOTIDE SEQUENCE</scope>
</reference>
<sequence length="118" mass="14204">KHYPMPWNFLRKDFNLRLFNSFQNLIKLRRSNKDLQEGPINFFFEDENNRILAYSRGLNLIIITNFDQKPKVKYIISNLPQQGKWIDYLTNEQVDVDQVNNLTLTLLPFQSRLFIKLI</sequence>
<dbReference type="InterPro" id="IPR013780">
    <property type="entry name" value="Glyco_hydro_b"/>
</dbReference>
<dbReference type="OrthoDB" id="10019102at2759"/>
<comment type="caution">
    <text evidence="3">The sequence shown here is derived from an EMBL/GenBank/DDBJ whole genome shotgun (WGS) entry which is preliminary data.</text>
</comment>
<gene>
    <name evidence="2" type="ORF">BJG266_LOCUS43920</name>
    <name evidence="3" type="ORF">QVE165_LOCUS60858</name>
</gene>
<proteinExistence type="predicted"/>
<dbReference type="InterPro" id="IPR006048">
    <property type="entry name" value="A-amylase/branching_C"/>
</dbReference>
<dbReference type="GO" id="GO:0003824">
    <property type="term" value="F:catalytic activity"/>
    <property type="evidence" value="ECO:0007669"/>
    <property type="project" value="InterPro"/>
</dbReference>
<dbReference type="Proteomes" id="UP000663832">
    <property type="component" value="Unassembled WGS sequence"/>
</dbReference>
<accession>A0A816EI88</accession>
<dbReference type="GO" id="GO:0005975">
    <property type="term" value="P:carbohydrate metabolic process"/>
    <property type="evidence" value="ECO:0007669"/>
    <property type="project" value="InterPro"/>
</dbReference>
<evidence type="ECO:0000313" key="4">
    <source>
        <dbReference type="Proteomes" id="UP000663832"/>
    </source>
</evidence>
<evidence type="ECO:0000313" key="3">
    <source>
        <dbReference type="EMBL" id="CAF1648291.1"/>
    </source>
</evidence>
<dbReference type="GO" id="GO:0043169">
    <property type="term" value="F:cation binding"/>
    <property type="evidence" value="ECO:0007669"/>
    <property type="project" value="InterPro"/>
</dbReference>
<dbReference type="Pfam" id="PF02806">
    <property type="entry name" value="Alpha-amylase_C"/>
    <property type="match status" value="1"/>
</dbReference>
<feature type="non-terminal residue" evidence="3">
    <location>
        <position position="1"/>
    </location>
</feature>
<protein>
    <recommendedName>
        <fullName evidence="1">Alpha-amylase/branching enzyme C-terminal all beta domain-containing protein</fullName>
    </recommendedName>
</protein>
<keyword evidence="4" id="KW-1185">Reference proteome</keyword>
<name>A0A816EI88_9BILA</name>
<organism evidence="3 4">
    <name type="scientific">Adineta steineri</name>
    <dbReference type="NCBI Taxonomy" id="433720"/>
    <lineage>
        <taxon>Eukaryota</taxon>
        <taxon>Metazoa</taxon>
        <taxon>Spiralia</taxon>
        <taxon>Gnathifera</taxon>
        <taxon>Rotifera</taxon>
        <taxon>Eurotatoria</taxon>
        <taxon>Bdelloidea</taxon>
        <taxon>Adinetida</taxon>
        <taxon>Adinetidae</taxon>
        <taxon>Adineta</taxon>
    </lineage>
</organism>
<dbReference type="Proteomes" id="UP000663877">
    <property type="component" value="Unassembled WGS sequence"/>
</dbReference>
<dbReference type="Gene3D" id="2.60.40.1180">
    <property type="entry name" value="Golgi alpha-mannosidase II"/>
    <property type="match status" value="1"/>
</dbReference>
<dbReference type="AlphaFoldDB" id="A0A816EI88"/>
<evidence type="ECO:0000313" key="2">
    <source>
        <dbReference type="EMBL" id="CAF1514613.1"/>
    </source>
</evidence>
<evidence type="ECO:0000259" key="1">
    <source>
        <dbReference type="Pfam" id="PF02806"/>
    </source>
</evidence>
<dbReference type="EMBL" id="CAJNOI010003338">
    <property type="protein sequence ID" value="CAF1514613.1"/>
    <property type="molecule type" value="Genomic_DNA"/>
</dbReference>
<dbReference type="EMBL" id="CAJNOM010003688">
    <property type="protein sequence ID" value="CAF1648291.1"/>
    <property type="molecule type" value="Genomic_DNA"/>
</dbReference>
<dbReference type="SUPFAM" id="SSF51011">
    <property type="entry name" value="Glycosyl hydrolase domain"/>
    <property type="match status" value="1"/>
</dbReference>
<feature type="domain" description="Alpha-amylase/branching enzyme C-terminal all beta" evidence="1">
    <location>
        <begin position="45"/>
        <end position="95"/>
    </location>
</feature>